<gene>
    <name evidence="7" type="ORF">MBOE_10560</name>
</gene>
<sequence length="221" mass="23867">MLCYGDPVPRPRLYDPDAVLDAAEALAVHSGPAAVTIRAISDTVGLSNGALYHSFGSRAGLLGQVWLRAGRRFLALQRELVESAQQGADAIAAAAYAPVIFAERHAASARLLLQVRREQVLGHDLPAELAEQARELEKQLVDLMIELAAAAWDRRDRAAVDTVTTCIVDLPTAVLLHRNRLDDPTARDHLNAAVAAVLAVGPGPRHTPKLPRRKESHDDNP</sequence>
<evidence type="ECO:0000256" key="5">
    <source>
        <dbReference type="SAM" id="MobiDB-lite"/>
    </source>
</evidence>
<proteinExistence type="predicted"/>
<dbReference type="PROSITE" id="PS50977">
    <property type="entry name" value="HTH_TETR_2"/>
    <property type="match status" value="1"/>
</dbReference>
<keyword evidence="8" id="KW-1185">Reference proteome</keyword>
<evidence type="ECO:0000313" key="8">
    <source>
        <dbReference type="Proteomes" id="UP000466683"/>
    </source>
</evidence>
<reference evidence="7 8" key="1">
    <citation type="journal article" date="2019" name="Emerg. Microbes Infect.">
        <title>Comprehensive subspecies identification of 175 nontuberculous mycobacteria species based on 7547 genomic profiles.</title>
        <authorList>
            <person name="Matsumoto Y."/>
            <person name="Kinjo T."/>
            <person name="Motooka D."/>
            <person name="Nabeya D."/>
            <person name="Jung N."/>
            <person name="Uechi K."/>
            <person name="Horii T."/>
            <person name="Iida T."/>
            <person name="Fujita J."/>
            <person name="Nakamura S."/>
        </authorList>
    </citation>
    <scope>NUCLEOTIDE SEQUENCE [LARGE SCALE GENOMIC DNA]</scope>
    <source>
        <strain evidence="7 8">JCM 15653</strain>
    </source>
</reference>
<feature type="region of interest" description="Disordered" evidence="5">
    <location>
        <begin position="201"/>
        <end position="221"/>
    </location>
</feature>
<organism evidence="7 8">
    <name type="scientific">Mycolicibacterium boenickei</name>
    <dbReference type="NCBI Taxonomy" id="146017"/>
    <lineage>
        <taxon>Bacteria</taxon>
        <taxon>Bacillati</taxon>
        <taxon>Actinomycetota</taxon>
        <taxon>Actinomycetes</taxon>
        <taxon>Mycobacteriales</taxon>
        <taxon>Mycobacteriaceae</taxon>
        <taxon>Mycolicibacterium</taxon>
    </lineage>
</organism>
<evidence type="ECO:0000256" key="3">
    <source>
        <dbReference type="ARBA" id="ARBA00023163"/>
    </source>
</evidence>
<dbReference type="Pfam" id="PF00440">
    <property type="entry name" value="TetR_N"/>
    <property type="match status" value="1"/>
</dbReference>
<dbReference type="PANTHER" id="PTHR30055">
    <property type="entry name" value="HTH-TYPE TRANSCRIPTIONAL REGULATOR RUTR"/>
    <property type="match status" value="1"/>
</dbReference>
<evidence type="ECO:0000259" key="6">
    <source>
        <dbReference type="PROSITE" id="PS50977"/>
    </source>
</evidence>
<dbReference type="Proteomes" id="UP000466683">
    <property type="component" value="Chromosome"/>
</dbReference>
<protein>
    <submittedName>
        <fullName evidence="7">TetR family transcriptional regulator</fullName>
    </submittedName>
</protein>
<feature type="domain" description="HTH tetR-type" evidence="6">
    <location>
        <begin position="13"/>
        <end position="73"/>
    </location>
</feature>
<dbReference type="EMBL" id="AP022579">
    <property type="protein sequence ID" value="BBX89407.1"/>
    <property type="molecule type" value="Genomic_DNA"/>
</dbReference>
<dbReference type="SUPFAM" id="SSF46689">
    <property type="entry name" value="Homeodomain-like"/>
    <property type="match status" value="1"/>
</dbReference>
<name>A0ABN5Z817_9MYCO</name>
<dbReference type="PANTHER" id="PTHR30055:SF234">
    <property type="entry name" value="HTH-TYPE TRANSCRIPTIONAL REGULATOR BETI"/>
    <property type="match status" value="1"/>
</dbReference>
<evidence type="ECO:0000256" key="4">
    <source>
        <dbReference type="PROSITE-ProRule" id="PRU00335"/>
    </source>
</evidence>
<evidence type="ECO:0000313" key="7">
    <source>
        <dbReference type="EMBL" id="BBX89407.1"/>
    </source>
</evidence>
<keyword evidence="2 4" id="KW-0238">DNA-binding</keyword>
<dbReference type="InterPro" id="IPR050109">
    <property type="entry name" value="HTH-type_TetR-like_transc_reg"/>
</dbReference>
<dbReference type="InterPro" id="IPR001647">
    <property type="entry name" value="HTH_TetR"/>
</dbReference>
<feature type="DNA-binding region" description="H-T-H motif" evidence="4">
    <location>
        <begin position="36"/>
        <end position="55"/>
    </location>
</feature>
<dbReference type="InterPro" id="IPR009057">
    <property type="entry name" value="Homeodomain-like_sf"/>
</dbReference>
<evidence type="ECO:0000256" key="2">
    <source>
        <dbReference type="ARBA" id="ARBA00023125"/>
    </source>
</evidence>
<dbReference type="Gene3D" id="1.10.357.10">
    <property type="entry name" value="Tetracycline Repressor, domain 2"/>
    <property type="match status" value="1"/>
</dbReference>
<keyword evidence="3" id="KW-0804">Transcription</keyword>
<accession>A0ABN5Z817</accession>
<evidence type="ECO:0000256" key="1">
    <source>
        <dbReference type="ARBA" id="ARBA00023015"/>
    </source>
</evidence>
<keyword evidence="1" id="KW-0805">Transcription regulation</keyword>